<comment type="cofactor">
    <cofactor evidence="1">
        <name>Mg(2+)</name>
        <dbReference type="ChEBI" id="CHEBI:18420"/>
    </cofactor>
</comment>
<evidence type="ECO:0000259" key="11">
    <source>
        <dbReference type="PROSITE" id="PS50146"/>
    </source>
</evidence>
<evidence type="ECO:0000313" key="13">
    <source>
        <dbReference type="Proteomes" id="UP000219546"/>
    </source>
</evidence>
<keyword evidence="10" id="KW-1208">Phospholipid metabolism</keyword>
<dbReference type="SUPFAM" id="SSF111331">
    <property type="entry name" value="NAD kinase/diacylglycerol kinase-like"/>
    <property type="match status" value="1"/>
</dbReference>
<sequence>MKMGNHFVFILNPNAKNGQSLAVWKKVESELREKGVLYEVYQTAAPLHATKIVESVLEQPDFNGIIVAVGGDGTIHEVINGIESVRQPVTCLPVGSGSDFARGFHIPRKGKHFCKWLTESRFSLEAIDLGIFQIDTSSGKFVNNIGTGFDAVVAGSVNQSRVKKWFNKWKIGKLVYVYFLIKHLFTFKPTSAYITVDGQIFSFDKVWFLTVSNHPYFGGGMKISPASNPKDGVLEMTIVHDLTRWKLLFLFITVFWGGHTKLKEVTLLKGNDFYIETTEPQPIHADGEIVGKGTFHVQIKKAGLNLLKP</sequence>
<evidence type="ECO:0000256" key="10">
    <source>
        <dbReference type="ARBA" id="ARBA00023264"/>
    </source>
</evidence>
<dbReference type="EMBL" id="OAOP01000005">
    <property type="protein sequence ID" value="SNX71331.1"/>
    <property type="molecule type" value="Genomic_DNA"/>
</dbReference>
<keyword evidence="7" id="KW-0067">ATP-binding</keyword>
<evidence type="ECO:0000256" key="3">
    <source>
        <dbReference type="ARBA" id="ARBA00022516"/>
    </source>
</evidence>
<evidence type="ECO:0000256" key="4">
    <source>
        <dbReference type="ARBA" id="ARBA00022679"/>
    </source>
</evidence>
<dbReference type="InterPro" id="IPR045540">
    <property type="entry name" value="YegS/DAGK_C"/>
</dbReference>
<protein>
    <submittedName>
        <fullName evidence="12">YegS/Rv2252/BmrU family lipid kinase</fullName>
    </submittedName>
</protein>
<accession>A0A285CUT7</accession>
<dbReference type="InterPro" id="IPR050187">
    <property type="entry name" value="Lipid_Phosphate_FormReg"/>
</dbReference>
<dbReference type="Proteomes" id="UP000219546">
    <property type="component" value="Unassembled WGS sequence"/>
</dbReference>
<name>A0A285CUT7_9BACI</name>
<keyword evidence="9" id="KW-0594">Phospholipid biosynthesis</keyword>
<evidence type="ECO:0000256" key="1">
    <source>
        <dbReference type="ARBA" id="ARBA00001946"/>
    </source>
</evidence>
<dbReference type="Pfam" id="PF19279">
    <property type="entry name" value="YegS_C"/>
    <property type="match status" value="1"/>
</dbReference>
<dbReference type="GO" id="GO:0008654">
    <property type="term" value="P:phospholipid biosynthetic process"/>
    <property type="evidence" value="ECO:0007669"/>
    <property type="project" value="UniProtKB-KW"/>
</dbReference>
<dbReference type="Gene3D" id="2.60.200.40">
    <property type="match status" value="1"/>
</dbReference>
<gene>
    <name evidence="12" type="ORF">SAMN05877753_105117</name>
</gene>
<dbReference type="Gene3D" id="3.40.50.10330">
    <property type="entry name" value="Probable inorganic polyphosphate/atp-NAD kinase, domain 1"/>
    <property type="match status" value="1"/>
</dbReference>
<dbReference type="PROSITE" id="PS50146">
    <property type="entry name" value="DAGK"/>
    <property type="match status" value="1"/>
</dbReference>
<evidence type="ECO:0000256" key="8">
    <source>
        <dbReference type="ARBA" id="ARBA00023098"/>
    </source>
</evidence>
<reference evidence="12 13" key="1">
    <citation type="submission" date="2017-08" db="EMBL/GenBank/DDBJ databases">
        <authorList>
            <person name="de Groot N.N."/>
        </authorList>
    </citation>
    <scope>NUCLEOTIDE SEQUENCE [LARGE SCALE GENOMIC DNA]</scope>
    <source>
        <strain evidence="12 13">JC228</strain>
    </source>
</reference>
<keyword evidence="3" id="KW-0444">Lipid biosynthesis</keyword>
<dbReference type="InterPro" id="IPR016064">
    <property type="entry name" value="NAD/diacylglycerol_kinase_sf"/>
</dbReference>
<proteinExistence type="inferred from homology"/>
<dbReference type="PANTHER" id="PTHR12358:SF54">
    <property type="entry name" value="SPHINGOSINE KINASE RELATED PROTEIN"/>
    <property type="match status" value="1"/>
</dbReference>
<evidence type="ECO:0000256" key="9">
    <source>
        <dbReference type="ARBA" id="ARBA00023209"/>
    </source>
</evidence>
<dbReference type="PANTHER" id="PTHR12358">
    <property type="entry name" value="SPHINGOSINE KINASE"/>
    <property type="match status" value="1"/>
</dbReference>
<keyword evidence="5" id="KW-0547">Nucleotide-binding</keyword>
<keyword evidence="13" id="KW-1185">Reference proteome</keyword>
<evidence type="ECO:0000256" key="6">
    <source>
        <dbReference type="ARBA" id="ARBA00022777"/>
    </source>
</evidence>
<evidence type="ECO:0000256" key="5">
    <source>
        <dbReference type="ARBA" id="ARBA00022741"/>
    </source>
</evidence>
<dbReference type="GO" id="GO:0005524">
    <property type="term" value="F:ATP binding"/>
    <property type="evidence" value="ECO:0007669"/>
    <property type="project" value="UniProtKB-KW"/>
</dbReference>
<comment type="similarity">
    <text evidence="2">Belongs to the diacylglycerol/lipid kinase family.</text>
</comment>
<dbReference type="NCBIfam" id="TIGR00147">
    <property type="entry name" value="YegS/Rv2252/BmrU family lipid kinase"/>
    <property type="match status" value="1"/>
</dbReference>
<keyword evidence="6 12" id="KW-0418">Kinase</keyword>
<dbReference type="Pfam" id="PF00781">
    <property type="entry name" value="DAGK_cat"/>
    <property type="match status" value="1"/>
</dbReference>
<keyword evidence="4" id="KW-0808">Transferase</keyword>
<evidence type="ECO:0000256" key="7">
    <source>
        <dbReference type="ARBA" id="ARBA00022840"/>
    </source>
</evidence>
<evidence type="ECO:0000256" key="2">
    <source>
        <dbReference type="ARBA" id="ARBA00005983"/>
    </source>
</evidence>
<dbReference type="GO" id="GO:0016301">
    <property type="term" value="F:kinase activity"/>
    <property type="evidence" value="ECO:0007669"/>
    <property type="project" value="UniProtKB-KW"/>
</dbReference>
<dbReference type="AlphaFoldDB" id="A0A285CUT7"/>
<feature type="domain" description="DAGKc" evidence="11">
    <location>
        <begin position="2"/>
        <end position="136"/>
    </location>
</feature>
<dbReference type="InterPro" id="IPR001206">
    <property type="entry name" value="Diacylglycerol_kinase_cat_dom"/>
</dbReference>
<evidence type="ECO:0000313" key="12">
    <source>
        <dbReference type="EMBL" id="SNX71331.1"/>
    </source>
</evidence>
<dbReference type="InterPro" id="IPR005218">
    <property type="entry name" value="Diacylglycerol/lipid_kinase"/>
</dbReference>
<dbReference type="InterPro" id="IPR017438">
    <property type="entry name" value="ATP-NAD_kinase_N"/>
</dbReference>
<organism evidence="12 13">
    <name type="scientific">Bacillus oleivorans</name>
    <dbReference type="NCBI Taxonomy" id="1448271"/>
    <lineage>
        <taxon>Bacteria</taxon>
        <taxon>Bacillati</taxon>
        <taxon>Bacillota</taxon>
        <taxon>Bacilli</taxon>
        <taxon>Bacillales</taxon>
        <taxon>Bacillaceae</taxon>
        <taxon>Bacillus</taxon>
    </lineage>
</organism>
<keyword evidence="8" id="KW-0443">Lipid metabolism</keyword>
<dbReference type="SMART" id="SM00046">
    <property type="entry name" value="DAGKc"/>
    <property type="match status" value="1"/>
</dbReference>